<feature type="region of interest" description="Disordered" evidence="1">
    <location>
        <begin position="42"/>
        <end position="95"/>
    </location>
</feature>
<name>A0AAV4VCX0_CAEEX</name>
<gene>
    <name evidence="2" type="ORF">CEXT_22871</name>
</gene>
<evidence type="ECO:0000313" key="3">
    <source>
        <dbReference type="Proteomes" id="UP001054945"/>
    </source>
</evidence>
<accession>A0AAV4VCX0</accession>
<evidence type="ECO:0000256" key="1">
    <source>
        <dbReference type="SAM" id="MobiDB-lite"/>
    </source>
</evidence>
<feature type="compositionally biased region" description="Gly residues" evidence="1">
    <location>
        <begin position="65"/>
        <end position="74"/>
    </location>
</feature>
<feature type="compositionally biased region" description="Low complexity" evidence="1">
    <location>
        <begin position="84"/>
        <end position="95"/>
    </location>
</feature>
<comment type="caution">
    <text evidence="2">The sequence shown here is derived from an EMBL/GenBank/DDBJ whole genome shotgun (WGS) entry which is preliminary data.</text>
</comment>
<reference evidence="2 3" key="1">
    <citation type="submission" date="2021-06" db="EMBL/GenBank/DDBJ databases">
        <title>Caerostris extrusa draft genome.</title>
        <authorList>
            <person name="Kono N."/>
            <person name="Arakawa K."/>
        </authorList>
    </citation>
    <scope>NUCLEOTIDE SEQUENCE [LARGE SCALE GENOMIC DNA]</scope>
</reference>
<keyword evidence="3" id="KW-1185">Reference proteome</keyword>
<sequence length="95" mass="10667">MFYQYYWNLTGNIPQKRSSEGLSCINTVNMFMTWMYFRNPPRPPPQYHNLDRNVSNGISKEQEEGGGAASGGDDGNWSREKVSETSPSSVPEVGS</sequence>
<dbReference type="Proteomes" id="UP001054945">
    <property type="component" value="Unassembled WGS sequence"/>
</dbReference>
<dbReference type="AlphaFoldDB" id="A0AAV4VCX0"/>
<evidence type="ECO:0000313" key="2">
    <source>
        <dbReference type="EMBL" id="GIY67350.1"/>
    </source>
</evidence>
<proteinExistence type="predicted"/>
<protein>
    <submittedName>
        <fullName evidence="2">Uncharacterized protein</fullName>
    </submittedName>
</protein>
<organism evidence="2 3">
    <name type="scientific">Caerostris extrusa</name>
    <name type="common">Bark spider</name>
    <name type="synonym">Caerostris bankana</name>
    <dbReference type="NCBI Taxonomy" id="172846"/>
    <lineage>
        <taxon>Eukaryota</taxon>
        <taxon>Metazoa</taxon>
        <taxon>Ecdysozoa</taxon>
        <taxon>Arthropoda</taxon>
        <taxon>Chelicerata</taxon>
        <taxon>Arachnida</taxon>
        <taxon>Araneae</taxon>
        <taxon>Araneomorphae</taxon>
        <taxon>Entelegynae</taxon>
        <taxon>Araneoidea</taxon>
        <taxon>Araneidae</taxon>
        <taxon>Caerostris</taxon>
    </lineage>
</organism>
<dbReference type="EMBL" id="BPLR01014230">
    <property type="protein sequence ID" value="GIY67350.1"/>
    <property type="molecule type" value="Genomic_DNA"/>
</dbReference>